<organism evidence="2 3">
    <name type="scientific">Pleurodeles waltl</name>
    <name type="common">Iberian ribbed newt</name>
    <dbReference type="NCBI Taxonomy" id="8319"/>
    <lineage>
        <taxon>Eukaryota</taxon>
        <taxon>Metazoa</taxon>
        <taxon>Chordata</taxon>
        <taxon>Craniata</taxon>
        <taxon>Vertebrata</taxon>
        <taxon>Euteleostomi</taxon>
        <taxon>Amphibia</taxon>
        <taxon>Batrachia</taxon>
        <taxon>Caudata</taxon>
        <taxon>Salamandroidea</taxon>
        <taxon>Salamandridae</taxon>
        <taxon>Pleurodelinae</taxon>
        <taxon>Pleurodeles</taxon>
    </lineage>
</organism>
<feature type="region of interest" description="Disordered" evidence="1">
    <location>
        <begin position="1"/>
        <end position="21"/>
    </location>
</feature>
<evidence type="ECO:0000313" key="3">
    <source>
        <dbReference type="Proteomes" id="UP001066276"/>
    </source>
</evidence>
<protein>
    <submittedName>
        <fullName evidence="2">Uncharacterized protein</fullName>
    </submittedName>
</protein>
<dbReference type="AlphaFoldDB" id="A0AAV7SIY9"/>
<evidence type="ECO:0000313" key="2">
    <source>
        <dbReference type="EMBL" id="KAJ1164015.1"/>
    </source>
</evidence>
<evidence type="ECO:0000256" key="1">
    <source>
        <dbReference type="SAM" id="MobiDB-lite"/>
    </source>
</evidence>
<reference evidence="2" key="1">
    <citation type="journal article" date="2022" name="bioRxiv">
        <title>Sequencing and chromosome-scale assembly of the giantPleurodeles waltlgenome.</title>
        <authorList>
            <person name="Brown T."/>
            <person name="Elewa A."/>
            <person name="Iarovenko S."/>
            <person name="Subramanian E."/>
            <person name="Araus A.J."/>
            <person name="Petzold A."/>
            <person name="Susuki M."/>
            <person name="Suzuki K.-i.T."/>
            <person name="Hayashi T."/>
            <person name="Toyoda A."/>
            <person name="Oliveira C."/>
            <person name="Osipova E."/>
            <person name="Leigh N.D."/>
            <person name="Simon A."/>
            <person name="Yun M.H."/>
        </authorList>
    </citation>
    <scope>NUCLEOTIDE SEQUENCE</scope>
    <source>
        <strain evidence="2">20211129_DDA</strain>
        <tissue evidence="2">Liver</tissue>
    </source>
</reference>
<gene>
    <name evidence="2" type="ORF">NDU88_004462</name>
</gene>
<name>A0AAV7SIY9_PLEWA</name>
<proteinExistence type="predicted"/>
<keyword evidence="3" id="KW-1185">Reference proteome</keyword>
<accession>A0AAV7SIY9</accession>
<dbReference type="Proteomes" id="UP001066276">
    <property type="component" value="Chromosome 4_2"/>
</dbReference>
<sequence length="96" mass="10394">MFEGALPQPPAAAANHRVPRGKSAKQCLKGLFLRPQQQEQISASHLGHAIEEYQSENPFLIPPDQVLGALTSEKSFLADVAAAQLSKEAQYVLQGQ</sequence>
<comment type="caution">
    <text evidence="2">The sequence shown here is derived from an EMBL/GenBank/DDBJ whole genome shotgun (WGS) entry which is preliminary data.</text>
</comment>
<dbReference type="EMBL" id="JANPWB010000008">
    <property type="protein sequence ID" value="KAJ1164015.1"/>
    <property type="molecule type" value="Genomic_DNA"/>
</dbReference>